<keyword evidence="1" id="KW-0175">Coiled coil</keyword>
<evidence type="ECO:0000313" key="3">
    <source>
        <dbReference type="EMBL" id="MBM3282382.1"/>
    </source>
</evidence>
<feature type="compositionally biased region" description="Pro residues" evidence="2">
    <location>
        <begin position="490"/>
        <end position="499"/>
    </location>
</feature>
<feature type="coiled-coil region" evidence="1">
    <location>
        <begin position="230"/>
        <end position="312"/>
    </location>
</feature>
<organism evidence="3 4">
    <name type="scientific">Candidatus Iainarchaeum sp</name>
    <dbReference type="NCBI Taxonomy" id="3101447"/>
    <lineage>
        <taxon>Archaea</taxon>
        <taxon>Candidatus Iainarchaeota</taxon>
        <taxon>Candidatus Iainarchaeia</taxon>
        <taxon>Candidatus Iainarchaeales</taxon>
        <taxon>Candidatus Iainarchaeaceae</taxon>
        <taxon>Candidatus Iainarchaeum</taxon>
    </lineage>
</organism>
<name>A0A8T4C733_9ARCH</name>
<sequence>MPNQEAIIANIRKLEGMGLHGEELIKQLESMGIPRTQAERWIREANQTSGEIDLSTMNNRPTRQTNSTRTITIPIPANENKITNENPRVSSAYVSPNPPSSPLATEKLWEKGILSTVDAKLGQMERLKKELDDVIETRIQAHYDSMEKKLEALFEAQRELYKFKMDAQLDAKTKEVEEILDQKINDIKTLNLSTQEDLQRIKGQKMIIEDMAKEFSEKTSNLETTKKAILQDVGEKLEELETKVNELMSETESRVQNVENRATKTLELEEKITSNLSVQMEEQANKIVEEKVEDLRMEIKKEIVELKKLGADLASKDIQEVVQEFKDMNTTLEKTKKGIDELLEQKTRDIDKAMDQKLNSIDKIVNTKMETIVNEKEQSFSKKVEVQSMDVNSLKRELGQKLLETETRMQALDGFQKQFLETLKKSNAEREDLMSTLKKKIDTFDARMDEKISIVDQRLKQLDVVVGELGNLLMQLKSQQANASAAAQPPTLPPGPAPTPSGKKQGFNPFGK</sequence>
<accession>A0A8T4C733</accession>
<dbReference type="EMBL" id="VGJJ01000028">
    <property type="protein sequence ID" value="MBM3282382.1"/>
    <property type="molecule type" value="Genomic_DNA"/>
</dbReference>
<feature type="compositionally biased region" description="Low complexity" evidence="2">
    <location>
        <begin position="478"/>
        <end position="489"/>
    </location>
</feature>
<comment type="caution">
    <text evidence="3">The sequence shown here is derived from an EMBL/GenBank/DDBJ whole genome shotgun (WGS) entry which is preliminary data.</text>
</comment>
<evidence type="ECO:0000256" key="2">
    <source>
        <dbReference type="SAM" id="MobiDB-lite"/>
    </source>
</evidence>
<reference evidence="3" key="1">
    <citation type="submission" date="2019-03" db="EMBL/GenBank/DDBJ databases">
        <title>Lake Tanganyika Metagenome-Assembled Genomes (MAGs).</title>
        <authorList>
            <person name="Tran P."/>
        </authorList>
    </citation>
    <scope>NUCLEOTIDE SEQUENCE</scope>
    <source>
        <strain evidence="3">M_DeepCast_50m_m2_156</strain>
    </source>
</reference>
<evidence type="ECO:0000313" key="4">
    <source>
        <dbReference type="Proteomes" id="UP000774699"/>
    </source>
</evidence>
<feature type="region of interest" description="Disordered" evidence="2">
    <location>
        <begin position="478"/>
        <end position="512"/>
    </location>
</feature>
<gene>
    <name evidence="3" type="ORF">FJY86_03530</name>
</gene>
<evidence type="ECO:0000256" key="1">
    <source>
        <dbReference type="SAM" id="Coils"/>
    </source>
</evidence>
<dbReference type="Proteomes" id="UP000774699">
    <property type="component" value="Unassembled WGS sequence"/>
</dbReference>
<proteinExistence type="predicted"/>
<protein>
    <submittedName>
        <fullName evidence="3">Uncharacterized protein</fullName>
    </submittedName>
</protein>
<dbReference type="AlphaFoldDB" id="A0A8T4C733"/>